<dbReference type="EMBL" id="CP023737">
    <property type="protein sequence ID" value="ATQ69396.1"/>
    <property type="molecule type" value="Genomic_DNA"/>
</dbReference>
<dbReference type="RefSeq" id="WP_003608514.1">
    <property type="nucleotide sequence ID" value="NZ_ADVE02000001.1"/>
</dbReference>
<dbReference type="InterPro" id="IPR003661">
    <property type="entry name" value="HisK_dim/P_dom"/>
</dbReference>
<reference evidence="11" key="1">
    <citation type="submission" date="2017-10" db="EMBL/GenBank/DDBJ databases">
        <title>Completed PacBio SMRT sequence of Methylosinus trichosporium OB3b reveals presence of a third large plasmid.</title>
        <authorList>
            <person name="Charles T.C."/>
            <person name="Lynch M.D.J."/>
            <person name="Heil J.R."/>
            <person name="Cheng J."/>
        </authorList>
    </citation>
    <scope>NUCLEOTIDE SEQUENCE [LARGE SCALE GENOMIC DNA]</scope>
    <source>
        <strain evidence="11">OB3b</strain>
    </source>
</reference>
<feature type="domain" description="PAC" evidence="9">
    <location>
        <begin position="84"/>
        <end position="134"/>
    </location>
</feature>
<dbReference type="GO" id="GO:0016020">
    <property type="term" value="C:membrane"/>
    <property type="evidence" value="ECO:0007669"/>
    <property type="project" value="UniProtKB-SubCell"/>
</dbReference>
<evidence type="ECO:0000313" key="11">
    <source>
        <dbReference type="Proteomes" id="UP000230709"/>
    </source>
</evidence>
<dbReference type="SUPFAM" id="SSF55785">
    <property type="entry name" value="PYP-like sensor domain (PAS domain)"/>
    <property type="match status" value="1"/>
</dbReference>
<keyword evidence="5 10" id="KW-0418">Kinase</keyword>
<dbReference type="InterPro" id="IPR004358">
    <property type="entry name" value="Sig_transdc_His_kin-like_C"/>
</dbReference>
<feature type="domain" description="PAS" evidence="8">
    <location>
        <begin position="7"/>
        <end position="59"/>
    </location>
</feature>
<dbReference type="PANTHER" id="PTHR42878">
    <property type="entry name" value="TWO-COMPONENT HISTIDINE KINASE"/>
    <property type="match status" value="1"/>
</dbReference>
<dbReference type="InterPro" id="IPR005467">
    <property type="entry name" value="His_kinase_dom"/>
</dbReference>
<dbReference type="CDD" id="cd00130">
    <property type="entry name" value="PAS"/>
    <property type="match status" value="1"/>
</dbReference>
<dbReference type="InterPro" id="IPR000014">
    <property type="entry name" value="PAS"/>
</dbReference>
<dbReference type="InterPro" id="IPR035965">
    <property type="entry name" value="PAS-like_dom_sf"/>
</dbReference>
<dbReference type="GO" id="GO:0030295">
    <property type="term" value="F:protein kinase activator activity"/>
    <property type="evidence" value="ECO:0007669"/>
    <property type="project" value="TreeGrafter"/>
</dbReference>
<evidence type="ECO:0000256" key="1">
    <source>
        <dbReference type="ARBA" id="ARBA00000085"/>
    </source>
</evidence>
<dbReference type="GO" id="GO:0000156">
    <property type="term" value="F:phosphorelay response regulator activity"/>
    <property type="evidence" value="ECO:0007669"/>
    <property type="project" value="TreeGrafter"/>
</dbReference>
<proteinExistence type="predicted"/>
<dbReference type="PRINTS" id="PR00344">
    <property type="entry name" value="BCTRLSENSOR"/>
</dbReference>
<dbReference type="NCBIfam" id="TIGR00229">
    <property type="entry name" value="sensory_box"/>
    <property type="match status" value="1"/>
</dbReference>
<dbReference type="KEGG" id="mtw:CQW49_17025"/>
<evidence type="ECO:0000259" key="9">
    <source>
        <dbReference type="PROSITE" id="PS50113"/>
    </source>
</evidence>
<dbReference type="SMART" id="SM00387">
    <property type="entry name" value="HATPase_c"/>
    <property type="match status" value="1"/>
</dbReference>
<dbReference type="SUPFAM" id="SSF47384">
    <property type="entry name" value="Homodimeric domain of signal transducing histidine kinase"/>
    <property type="match status" value="1"/>
</dbReference>
<evidence type="ECO:0000256" key="2">
    <source>
        <dbReference type="ARBA" id="ARBA00012438"/>
    </source>
</evidence>
<dbReference type="InterPro" id="IPR036890">
    <property type="entry name" value="HATPase_C_sf"/>
</dbReference>
<evidence type="ECO:0000256" key="3">
    <source>
        <dbReference type="ARBA" id="ARBA00022553"/>
    </source>
</evidence>
<dbReference type="Gene3D" id="3.30.565.10">
    <property type="entry name" value="Histidine kinase-like ATPase, C-terminal domain"/>
    <property type="match status" value="1"/>
</dbReference>
<dbReference type="EC" id="2.7.13.3" evidence="2"/>
<dbReference type="InterPro" id="IPR000700">
    <property type="entry name" value="PAS-assoc_C"/>
</dbReference>
<evidence type="ECO:0000259" key="7">
    <source>
        <dbReference type="PROSITE" id="PS50109"/>
    </source>
</evidence>
<dbReference type="SMART" id="SM00091">
    <property type="entry name" value="PAS"/>
    <property type="match status" value="1"/>
</dbReference>
<comment type="catalytic activity">
    <reaction evidence="1">
        <text>ATP + protein L-histidine = ADP + protein N-phospho-L-histidine.</text>
        <dbReference type="EC" id="2.7.13.3"/>
    </reaction>
</comment>
<dbReference type="Pfam" id="PF00989">
    <property type="entry name" value="PAS"/>
    <property type="match status" value="1"/>
</dbReference>
<dbReference type="AlphaFoldDB" id="A0A2D2D363"/>
<dbReference type="PANTHER" id="PTHR42878:SF15">
    <property type="entry name" value="BACTERIOPHYTOCHROME"/>
    <property type="match status" value="1"/>
</dbReference>
<dbReference type="Pfam" id="PF02518">
    <property type="entry name" value="HATPase_c"/>
    <property type="match status" value="1"/>
</dbReference>
<dbReference type="PROSITE" id="PS50109">
    <property type="entry name" value="HIS_KIN"/>
    <property type="match status" value="1"/>
</dbReference>
<dbReference type="PROSITE" id="PS50113">
    <property type="entry name" value="PAC"/>
    <property type="match status" value="1"/>
</dbReference>
<dbReference type="InterPro" id="IPR013767">
    <property type="entry name" value="PAS_fold"/>
</dbReference>
<dbReference type="Proteomes" id="UP000230709">
    <property type="component" value="Chromosome"/>
</dbReference>
<evidence type="ECO:0000259" key="8">
    <source>
        <dbReference type="PROSITE" id="PS50112"/>
    </source>
</evidence>
<dbReference type="GO" id="GO:0000155">
    <property type="term" value="F:phosphorelay sensor kinase activity"/>
    <property type="evidence" value="ECO:0007669"/>
    <property type="project" value="InterPro"/>
</dbReference>
<sequence>MSIDTVGFDHFREMIEASPAAIIMAGADGAMRYANMETERMFGYARAELIGRPVELLVPARLRRRHAHMRRLYCADPSRLLMGRGPEIQARRRDGSEFPVEIGLAPAQTAAGLVVMATVLDMSERRAVERELAGSVAELEHANEQLAQFAYVASLDLHQPLAEIVGQSQRLDAAMAAGDCAAVMEASRRMRHCALGARRLVEDLLIYARTIYGDQRLEIVELGEEVRRALDEIAPSLASGETRLGVDLPEAAFIADRAQFARLIQNIVANAVKYRKPGEAARVAIIGAVDASAMLTLEIADWGVGFDPEFTQRIFEPFSRPAGVEYAGAGIELAICKSIADRHGWRISVESKPGQGAAFRFSIPTLIAIPSARET</sequence>
<evidence type="ECO:0000256" key="5">
    <source>
        <dbReference type="ARBA" id="ARBA00022777"/>
    </source>
</evidence>
<dbReference type="PROSITE" id="PS50112">
    <property type="entry name" value="PAS"/>
    <property type="match status" value="1"/>
</dbReference>
<keyword evidence="3" id="KW-0597">Phosphoprotein</keyword>
<dbReference type="InterPro" id="IPR050351">
    <property type="entry name" value="BphY/WalK/GraS-like"/>
</dbReference>
<gene>
    <name evidence="10" type="ORF">CQW49_17025</name>
</gene>
<dbReference type="Gene3D" id="3.30.450.20">
    <property type="entry name" value="PAS domain"/>
    <property type="match status" value="1"/>
</dbReference>
<keyword evidence="6" id="KW-0472">Membrane</keyword>
<keyword evidence="11" id="KW-1185">Reference proteome</keyword>
<dbReference type="Gene3D" id="1.10.287.130">
    <property type="match status" value="1"/>
</dbReference>
<evidence type="ECO:0000256" key="6">
    <source>
        <dbReference type="ARBA" id="ARBA00023136"/>
    </source>
</evidence>
<dbReference type="SUPFAM" id="SSF55874">
    <property type="entry name" value="ATPase domain of HSP90 chaperone/DNA topoisomerase II/histidine kinase"/>
    <property type="match status" value="1"/>
</dbReference>
<name>A0A2D2D363_METT3</name>
<dbReference type="CDD" id="cd00082">
    <property type="entry name" value="HisKA"/>
    <property type="match status" value="1"/>
</dbReference>
<dbReference type="GO" id="GO:0006355">
    <property type="term" value="P:regulation of DNA-templated transcription"/>
    <property type="evidence" value="ECO:0007669"/>
    <property type="project" value="InterPro"/>
</dbReference>
<dbReference type="GO" id="GO:0007234">
    <property type="term" value="P:osmosensory signaling via phosphorelay pathway"/>
    <property type="evidence" value="ECO:0007669"/>
    <property type="project" value="TreeGrafter"/>
</dbReference>
<protein>
    <recommendedName>
        <fullName evidence="2">histidine kinase</fullName>
        <ecNumber evidence="2">2.7.13.3</ecNumber>
    </recommendedName>
</protein>
<evidence type="ECO:0000313" key="10">
    <source>
        <dbReference type="EMBL" id="ATQ69396.1"/>
    </source>
</evidence>
<feature type="domain" description="Histidine kinase" evidence="7">
    <location>
        <begin position="152"/>
        <end position="367"/>
    </location>
</feature>
<dbReference type="STRING" id="595536.GCA_000178815_01776"/>
<keyword evidence="4" id="KW-0808">Transferase</keyword>
<dbReference type="InterPro" id="IPR036097">
    <property type="entry name" value="HisK_dim/P_sf"/>
</dbReference>
<dbReference type="InterPro" id="IPR003594">
    <property type="entry name" value="HATPase_dom"/>
</dbReference>
<accession>A0A2D2D363</accession>
<evidence type="ECO:0000256" key="4">
    <source>
        <dbReference type="ARBA" id="ARBA00022679"/>
    </source>
</evidence>
<organism evidence="10 11">
    <name type="scientific">Methylosinus trichosporium (strain ATCC 35070 / NCIMB 11131 / UNIQEM 75 / OB3b)</name>
    <dbReference type="NCBI Taxonomy" id="595536"/>
    <lineage>
        <taxon>Bacteria</taxon>
        <taxon>Pseudomonadati</taxon>
        <taxon>Pseudomonadota</taxon>
        <taxon>Alphaproteobacteria</taxon>
        <taxon>Hyphomicrobiales</taxon>
        <taxon>Methylocystaceae</taxon>
        <taxon>Methylosinus</taxon>
    </lineage>
</organism>